<dbReference type="InterPro" id="IPR011009">
    <property type="entry name" value="Kinase-like_dom_sf"/>
</dbReference>
<evidence type="ECO:0000256" key="2">
    <source>
        <dbReference type="ARBA" id="ARBA00022490"/>
    </source>
</evidence>
<dbReference type="KEGG" id="tet:TTHERM_001257658"/>
<dbReference type="EMBL" id="GG662438">
    <property type="protein sequence ID" value="EWS71720.1"/>
    <property type="molecule type" value="Genomic_DNA"/>
</dbReference>
<keyword evidence="5" id="KW-0206">Cytoskeleton</keyword>
<dbReference type="SUPFAM" id="SSF56112">
    <property type="entry name" value="Protein kinase-like (PK-like)"/>
    <property type="match status" value="1"/>
</dbReference>
<dbReference type="Pfam" id="PF13516">
    <property type="entry name" value="LRR_6"/>
    <property type="match status" value="4"/>
</dbReference>
<dbReference type="InterPro" id="IPR000719">
    <property type="entry name" value="Prot_kinase_dom"/>
</dbReference>
<organism evidence="7 8">
    <name type="scientific">Tetrahymena thermophila (strain SB210)</name>
    <dbReference type="NCBI Taxonomy" id="312017"/>
    <lineage>
        <taxon>Eukaryota</taxon>
        <taxon>Sar</taxon>
        <taxon>Alveolata</taxon>
        <taxon>Ciliophora</taxon>
        <taxon>Intramacronucleata</taxon>
        <taxon>Oligohymenophorea</taxon>
        <taxon>Hymenostomatida</taxon>
        <taxon>Tetrahymenina</taxon>
        <taxon>Tetrahymenidae</taxon>
        <taxon>Tetrahymena</taxon>
    </lineage>
</organism>
<sequence length="1971" mass="233771">MILFIDFNQRKLYVISYQKRSLHINYSSYSKQLVLVEKQINSYPKSLIQLNFIKNNRKFYLGIEQLKIYMLKRNSQSRSSILQAEIRSFKKKMILNNIQNQFFNILKILADKTSTLDRQAINFEFIYKLLLAQAHSDKMSSLHFQSCNNKDQIFKIIQSSGMLNNLRLILQIKLQMSKLNVFLNKLAEEITHFIEIQLFKIDLGLPLLYSRINAFQAKHLHNKQYKASAAQLQLSLTCCQNCYFSPYQKKEDQYQITFLKMKNNLNLSHEILKENVKLNYQNSYSFLKATKQVSSKVASKTNQQFSVDQQQLFNQDYDTKLIIQQNKHIINKLSQPKLNKLRNALLIGQKVRIIKILQKINKISNKNKSLLFGGGKNLKNIDSDQKTIFKKNRKKNSSLTNNKKKSQLFGASKNLNNLDSYQKTIPKNNRKKISSLINTNVEVNKIKVEFNENQNEQNYSNTQQAEYDELNKGLEQFFLNWPKYIEIIDSSLKMKKQKILDEQKGQQPQSTTIIPQSSQTTFQQSDLQGIYISKSKKYSQFGQKGVERYQTLKEIINTKQQNKENKKNQLFKQKINLDSDSEKFLRQIFKLGDHINSGGEADIFTNQNNDNIVYRVIKLNEYNDLRKQEQELLRFQELQQQNILNIDSSHLIEDKVNHTKYIIYAIQKCQMSLYDEILSKKVFSLRETLKFISTAFHLLIVLRQKYIYHSDIKPGNILKIDDNNYQLSDFGASQQVNFIDPFCNFEMYTPGFKPQDRVKNLPFYHDIYSFGKTIQKLLIQQLENQTEIYDCLNKFIKEICKDDENSINVDCFELPKKFINKIMKFTNDEVIEVFLEEYLKQIEQYLVIKKENKVFQYESQYQYSEIALLIISQISQVNNQQSQLTSIKIKALITKSYILCKRKQYKESLECINEIFREDFKDNSQSEILIKSIRIVTKILIKLNNKTKLSQENQNKLIELIKLVNIGEEFDKLKIKIIELLLLKSNDIYPIITDFYDPLKIQVKNQESEFDMVFRIIIKLIRYLRKQNCYDQSLYNLIQFIQNDKTNQDSYYKQKLLKEMGLYLYKFLFQTDEQLDIKFYFKYEKEIKLLPQIILNCLNDIKLKSNLQIQFDKSIWQLYSIFIKLQELNIYSFDEFKNILDNLEKKYKIIMVKIKKDNQLPLFIEYVLYNKLNYYEKYLKRNNIKNYQFFNEEEISKKEKQIIESICLIEKTIFMDNKKNKNQTNNEISQNKKETMSLLNFITYFESKQISLNYIGSLKKFNEELESLNSQLIFSKIIYYDLNNQEKIFEEITNLNIEIQGEDENQFSYQFDKDGSLNLRISEFSDYSLLNDPYFTFLTSNLRKVQALKFKFKLKQELEQKFEFNQVMLNYLNSFSSNNMISNDLRQIQKSSEDEDHYQDGILYEQLDFYFEWLKKTKILNSITKLTLDFSEQQSELRYQINGYIQTKCSDFKKMCPRIIELNVKLGWIQNNLTFIYDFYALASKQRALTSLKFDLKFKENEETKNSKKYLKELIRTIEDFDYLEINPNNFIDYRVDQNQIDRLFKDLNNPSILEKQFKMIYDNISNDLSQRYQKSNQNYKEREYLFQQQFLHTFIDDKILKTKVLSIISDITEEYLNQSENTSQLNSTSSLLQNFNINDFRSPNQLKYTLPEIYINWQNIYTTIAQNIAQYLQTKQKSQFKLNLIVQGSQLFSQDYYFINCDQINEYVKNHGLSLKQNKESIEMEQLDLHLDFNIICSEAATVIKNMLHKFKINIKLKHSFNIDKINGEGAYYISRAFKKCQNIKLKLELDYNEISDKGAQAIASAIEKLKNTTNLYLNLRSNEIQYEGAQIISNSLEKCQNITKLYLNLSENQIQYEGAQSISNSLEKCQNITKLYLNLSWNQIKEKGAQSISNSLEKCQNITKLNLYLSFNNIQDKGAQSISNSLQKCQNITKLNLDLGHNQIQDEVARMISNSLKNCQNITKLYLNL</sequence>
<evidence type="ECO:0000256" key="5">
    <source>
        <dbReference type="ARBA" id="ARBA00023212"/>
    </source>
</evidence>
<dbReference type="eggNOG" id="KOG4308">
    <property type="taxonomic scope" value="Eukaryota"/>
</dbReference>
<proteinExistence type="predicted"/>
<keyword evidence="4" id="KW-0677">Repeat</keyword>
<reference evidence="8" key="1">
    <citation type="journal article" date="2006" name="PLoS Biol.">
        <title>Macronuclear genome sequence of the ciliate Tetrahymena thermophila, a model eukaryote.</title>
        <authorList>
            <person name="Eisen J.A."/>
            <person name="Coyne R.S."/>
            <person name="Wu M."/>
            <person name="Wu D."/>
            <person name="Thiagarajan M."/>
            <person name="Wortman J.R."/>
            <person name="Badger J.H."/>
            <person name="Ren Q."/>
            <person name="Amedeo P."/>
            <person name="Jones K.M."/>
            <person name="Tallon L.J."/>
            <person name="Delcher A.L."/>
            <person name="Salzberg S.L."/>
            <person name="Silva J.C."/>
            <person name="Haas B.J."/>
            <person name="Majoros W.H."/>
            <person name="Farzad M."/>
            <person name="Carlton J.M."/>
            <person name="Smith R.K. Jr."/>
            <person name="Garg J."/>
            <person name="Pearlman R.E."/>
            <person name="Karrer K.M."/>
            <person name="Sun L."/>
            <person name="Manning G."/>
            <person name="Elde N.C."/>
            <person name="Turkewitz A.P."/>
            <person name="Asai D.J."/>
            <person name="Wilkes D.E."/>
            <person name="Wang Y."/>
            <person name="Cai H."/>
            <person name="Collins K."/>
            <person name="Stewart B.A."/>
            <person name="Lee S.R."/>
            <person name="Wilamowska K."/>
            <person name="Weinberg Z."/>
            <person name="Ruzzo W.L."/>
            <person name="Wloga D."/>
            <person name="Gaertig J."/>
            <person name="Frankel J."/>
            <person name="Tsao C.-C."/>
            <person name="Gorovsky M.A."/>
            <person name="Keeling P.J."/>
            <person name="Waller R.F."/>
            <person name="Patron N.J."/>
            <person name="Cherry J.M."/>
            <person name="Stover N.A."/>
            <person name="Krieger C.J."/>
            <person name="del Toro C."/>
            <person name="Ryder H.F."/>
            <person name="Williamson S.C."/>
            <person name="Barbeau R.A."/>
            <person name="Hamilton E.P."/>
            <person name="Orias E."/>
        </authorList>
    </citation>
    <scope>NUCLEOTIDE SEQUENCE [LARGE SCALE GENOMIC DNA]</scope>
    <source>
        <strain evidence="8">SB210</strain>
    </source>
</reference>
<keyword evidence="8" id="KW-1185">Reference proteome</keyword>
<evidence type="ECO:0000256" key="3">
    <source>
        <dbReference type="ARBA" id="ARBA00022614"/>
    </source>
</evidence>
<dbReference type="PANTHER" id="PTHR24107:SF2">
    <property type="entry name" value="NLR FAMILY CARD DOMAIN CONTAINING 3"/>
    <property type="match status" value="1"/>
</dbReference>
<dbReference type="Gene3D" id="3.80.10.10">
    <property type="entry name" value="Ribonuclease Inhibitor"/>
    <property type="match status" value="2"/>
</dbReference>
<evidence type="ECO:0000256" key="1">
    <source>
        <dbReference type="ARBA" id="ARBA00004245"/>
    </source>
</evidence>
<feature type="domain" description="Protein kinase" evidence="6">
    <location>
        <begin position="589"/>
        <end position="846"/>
    </location>
</feature>
<dbReference type="GO" id="GO:0004672">
    <property type="term" value="F:protein kinase activity"/>
    <property type="evidence" value="ECO:0007669"/>
    <property type="project" value="InterPro"/>
</dbReference>
<accession>W7WXY8</accession>
<evidence type="ECO:0000256" key="4">
    <source>
        <dbReference type="ARBA" id="ARBA00022737"/>
    </source>
</evidence>
<dbReference type="PROSITE" id="PS50011">
    <property type="entry name" value="PROTEIN_KINASE_DOM"/>
    <property type="match status" value="1"/>
</dbReference>
<feature type="non-terminal residue" evidence="7">
    <location>
        <position position="1971"/>
    </location>
</feature>
<keyword evidence="7" id="KW-0808">Transferase</keyword>
<gene>
    <name evidence="7" type="ORF">TTHERM_001257658</name>
</gene>
<dbReference type="RefSeq" id="XP_012655741.1">
    <property type="nucleotide sequence ID" value="XM_012800287.1"/>
</dbReference>
<evidence type="ECO:0000313" key="8">
    <source>
        <dbReference type="Proteomes" id="UP000009168"/>
    </source>
</evidence>
<dbReference type="PANTHER" id="PTHR24107">
    <property type="entry name" value="YNEIN REGULATORY COMPLEX SUBUNIT 5"/>
    <property type="match status" value="1"/>
</dbReference>
<dbReference type="InParanoid" id="W7WXY8"/>
<evidence type="ECO:0000259" key="6">
    <source>
        <dbReference type="PROSITE" id="PS50011"/>
    </source>
</evidence>
<dbReference type="OrthoDB" id="291766at2759"/>
<comment type="subcellular location">
    <subcellularLocation>
        <location evidence="1">Cytoplasm</location>
        <location evidence="1">Cytoskeleton</location>
    </subcellularLocation>
</comment>
<dbReference type="InterPro" id="IPR001611">
    <property type="entry name" value="Leu-rich_rpt"/>
</dbReference>
<dbReference type="InterPro" id="IPR052410">
    <property type="entry name" value="DRC5"/>
</dbReference>
<dbReference type="Gene3D" id="1.10.510.10">
    <property type="entry name" value="Transferase(Phosphotransferase) domain 1"/>
    <property type="match status" value="1"/>
</dbReference>
<protein>
    <submittedName>
        <fullName evidence="7">Kinase domain protein</fullName>
    </submittedName>
</protein>
<dbReference type="GO" id="GO:0005856">
    <property type="term" value="C:cytoskeleton"/>
    <property type="evidence" value="ECO:0007669"/>
    <property type="project" value="UniProtKB-SubCell"/>
</dbReference>
<dbReference type="SMART" id="SM00368">
    <property type="entry name" value="LRR_RI"/>
    <property type="match status" value="6"/>
</dbReference>
<keyword evidence="2" id="KW-0963">Cytoplasm</keyword>
<name>W7WXY8_TETTS</name>
<dbReference type="SMART" id="SM00220">
    <property type="entry name" value="S_TKc"/>
    <property type="match status" value="1"/>
</dbReference>
<dbReference type="GO" id="GO:0005524">
    <property type="term" value="F:ATP binding"/>
    <property type="evidence" value="ECO:0007669"/>
    <property type="project" value="InterPro"/>
</dbReference>
<evidence type="ECO:0000313" key="7">
    <source>
        <dbReference type="EMBL" id="EWS71720.1"/>
    </source>
</evidence>
<keyword evidence="3" id="KW-0433">Leucine-rich repeat</keyword>
<keyword evidence="7" id="KW-0418">Kinase</keyword>
<dbReference type="GeneID" id="24442034"/>
<dbReference type="InterPro" id="IPR032675">
    <property type="entry name" value="LRR_dom_sf"/>
</dbReference>
<dbReference type="Proteomes" id="UP000009168">
    <property type="component" value="Unassembled WGS sequence"/>
</dbReference>
<dbReference type="SUPFAM" id="SSF52047">
    <property type="entry name" value="RNI-like"/>
    <property type="match status" value="1"/>
</dbReference>